<dbReference type="EMBL" id="UINC01050181">
    <property type="protein sequence ID" value="SVB62845.1"/>
    <property type="molecule type" value="Genomic_DNA"/>
</dbReference>
<accession>A0A382FJL7</accession>
<reference evidence="1" key="1">
    <citation type="submission" date="2018-05" db="EMBL/GenBank/DDBJ databases">
        <authorList>
            <person name="Lanie J.A."/>
            <person name="Ng W.-L."/>
            <person name="Kazmierczak K.M."/>
            <person name="Andrzejewski T.M."/>
            <person name="Davidsen T.M."/>
            <person name="Wayne K.J."/>
            <person name="Tettelin H."/>
            <person name="Glass J.I."/>
            <person name="Rusch D."/>
            <person name="Podicherti R."/>
            <person name="Tsui H.-C.T."/>
            <person name="Winkler M.E."/>
        </authorList>
    </citation>
    <scope>NUCLEOTIDE SEQUENCE</scope>
</reference>
<protein>
    <submittedName>
        <fullName evidence="1">Uncharacterized protein</fullName>
    </submittedName>
</protein>
<gene>
    <name evidence="1" type="ORF">METZ01_LOCUS215699</name>
</gene>
<sequence>MVLEDSTIDMVNESHTLGGFSQSVELLEFSQIRQQVASYARTLMGQDGAHALAPARDLLEIATRQQETTESRQFLEQGGSLEFGPQEDFREYVQRALLGGLLRGEELYPIHDLAKASGYDRSNLSRHEELPLLSSYAENIPDLSSLQRAISAAI</sequence>
<organism evidence="1">
    <name type="scientific">marine metagenome</name>
    <dbReference type="NCBI Taxonomy" id="408172"/>
    <lineage>
        <taxon>unclassified sequences</taxon>
        <taxon>metagenomes</taxon>
        <taxon>ecological metagenomes</taxon>
    </lineage>
</organism>
<proteinExistence type="predicted"/>
<dbReference type="AlphaFoldDB" id="A0A382FJL7"/>
<feature type="non-terminal residue" evidence="1">
    <location>
        <position position="154"/>
    </location>
</feature>
<name>A0A382FJL7_9ZZZZ</name>
<evidence type="ECO:0000313" key="1">
    <source>
        <dbReference type="EMBL" id="SVB62845.1"/>
    </source>
</evidence>